<gene>
    <name evidence="1" type="ORF">M408DRAFT_24652</name>
</gene>
<name>A0A0C3ASA1_SERVB</name>
<dbReference type="Proteomes" id="UP000054097">
    <property type="component" value="Unassembled WGS sequence"/>
</dbReference>
<keyword evidence="2" id="KW-1185">Reference proteome</keyword>
<dbReference type="HOGENOM" id="CLU_523942_0_0_1"/>
<dbReference type="OrthoDB" id="2658103at2759"/>
<evidence type="ECO:0000313" key="1">
    <source>
        <dbReference type="EMBL" id="KIM27445.1"/>
    </source>
</evidence>
<dbReference type="Gene3D" id="3.60.130.30">
    <property type="match status" value="1"/>
</dbReference>
<accession>A0A0C3ASA1</accession>
<evidence type="ECO:0000313" key="2">
    <source>
        <dbReference type="Proteomes" id="UP000054097"/>
    </source>
</evidence>
<dbReference type="EMBL" id="KN824299">
    <property type="protein sequence ID" value="KIM27445.1"/>
    <property type="molecule type" value="Genomic_DNA"/>
</dbReference>
<organism evidence="1 2">
    <name type="scientific">Serendipita vermifera MAFF 305830</name>
    <dbReference type="NCBI Taxonomy" id="933852"/>
    <lineage>
        <taxon>Eukaryota</taxon>
        <taxon>Fungi</taxon>
        <taxon>Dikarya</taxon>
        <taxon>Basidiomycota</taxon>
        <taxon>Agaricomycotina</taxon>
        <taxon>Agaricomycetes</taxon>
        <taxon>Sebacinales</taxon>
        <taxon>Serendipitaceae</taxon>
        <taxon>Serendipita</taxon>
    </lineage>
</organism>
<reference evidence="1 2" key="1">
    <citation type="submission" date="2014-04" db="EMBL/GenBank/DDBJ databases">
        <authorList>
            <consortium name="DOE Joint Genome Institute"/>
            <person name="Kuo A."/>
            <person name="Zuccaro A."/>
            <person name="Kohler A."/>
            <person name="Nagy L.G."/>
            <person name="Floudas D."/>
            <person name="Copeland A."/>
            <person name="Barry K.W."/>
            <person name="Cichocki N."/>
            <person name="Veneault-Fourrey C."/>
            <person name="LaButti K."/>
            <person name="Lindquist E.A."/>
            <person name="Lipzen A."/>
            <person name="Lundell T."/>
            <person name="Morin E."/>
            <person name="Murat C."/>
            <person name="Sun H."/>
            <person name="Tunlid A."/>
            <person name="Henrissat B."/>
            <person name="Grigoriev I.V."/>
            <person name="Hibbett D.S."/>
            <person name="Martin F."/>
            <person name="Nordberg H.P."/>
            <person name="Cantor M.N."/>
            <person name="Hua S.X."/>
        </authorList>
    </citation>
    <scope>NUCLEOTIDE SEQUENCE [LARGE SCALE GENOMIC DNA]</scope>
    <source>
        <strain evidence="1 2">MAFF 305830</strain>
    </source>
</reference>
<dbReference type="AlphaFoldDB" id="A0A0C3ASA1"/>
<protein>
    <submittedName>
        <fullName evidence="1">Uncharacterized protein</fullName>
    </submittedName>
</protein>
<sequence>MSEICPPDKSNKQPPGAPYDAWLDPHVARYQEQIRQAMDEGVVLYYPDLNIDTLAKLPISDKYRLEAQRRMVEREEKDPRWNPWTTIHVDRKGHIMAAVFAYRIIDKPDDFDMQKIKLDFASDQEFYAYCTESKIQITHDGMDEVTLRRLRQIHACFNAFRKPLFQDRDSRHSHYVFRDRFPPGIYDFKRLTWKYMSKRYPLFLNHAEDIKKFREERKDAEEPYKLEQGIPRQFEDGIGVDHLFLAWHAQGHPHPTPSRDLEGGGVHANTNAWSYFKIGLEAQATLSVIARAVFPKMAREYREAFFKTCPFDVVPKHALFLGQVSVQNMVVHQHRDTKDGGMCSFFHHSDVNGGHLYLAQLDALHRYRAGDIVIMHSQALYHGVTTWTTDHGLDGDGISPGRTSLVFTSHRTVLKYAKGRKRRDFTQTSGGAFPDMNLPQSEPQEYEHWRDLDIEDLILINLMERCLHTKVALFPGYSTEDDAEPEDVDMDDVSESSFIVLDGDYLYSSEDTNEDDSDSM</sequence>
<proteinExistence type="predicted"/>
<reference evidence="2" key="2">
    <citation type="submission" date="2015-01" db="EMBL/GenBank/DDBJ databases">
        <title>Evolutionary Origins and Diversification of the Mycorrhizal Mutualists.</title>
        <authorList>
            <consortium name="DOE Joint Genome Institute"/>
            <consortium name="Mycorrhizal Genomics Consortium"/>
            <person name="Kohler A."/>
            <person name="Kuo A."/>
            <person name="Nagy L.G."/>
            <person name="Floudas D."/>
            <person name="Copeland A."/>
            <person name="Barry K.W."/>
            <person name="Cichocki N."/>
            <person name="Veneault-Fourrey C."/>
            <person name="LaButti K."/>
            <person name="Lindquist E.A."/>
            <person name="Lipzen A."/>
            <person name="Lundell T."/>
            <person name="Morin E."/>
            <person name="Murat C."/>
            <person name="Riley R."/>
            <person name="Ohm R."/>
            <person name="Sun H."/>
            <person name="Tunlid A."/>
            <person name="Henrissat B."/>
            <person name="Grigoriev I.V."/>
            <person name="Hibbett D.S."/>
            <person name="Martin F."/>
        </authorList>
    </citation>
    <scope>NUCLEOTIDE SEQUENCE [LARGE SCALE GENOMIC DNA]</scope>
    <source>
        <strain evidence="2">MAFF 305830</strain>
    </source>
</reference>